<dbReference type="InterPro" id="IPR004452">
    <property type="entry name" value="LutB/LldF"/>
</dbReference>
<evidence type="ECO:0000256" key="7">
    <source>
        <dbReference type="ARBA" id="ARBA00023014"/>
    </source>
</evidence>
<dbReference type="InterPro" id="IPR037171">
    <property type="entry name" value="NagB/RpiA_transferase-like"/>
</dbReference>
<evidence type="ECO:0000256" key="5">
    <source>
        <dbReference type="ARBA" id="ARBA00022982"/>
    </source>
</evidence>
<dbReference type="Pfam" id="PF02589">
    <property type="entry name" value="LUD_dom"/>
    <property type="match status" value="2"/>
</dbReference>
<accession>A0ABZ1BVD1</accession>
<dbReference type="InterPro" id="IPR017900">
    <property type="entry name" value="4Fe4S_Fe_S_CS"/>
</dbReference>
<dbReference type="InterPro" id="IPR003741">
    <property type="entry name" value="LUD_dom"/>
</dbReference>
<dbReference type="InterPro" id="IPR017896">
    <property type="entry name" value="4Fe4S_Fe-S-bd"/>
</dbReference>
<evidence type="ECO:0000256" key="6">
    <source>
        <dbReference type="ARBA" id="ARBA00023004"/>
    </source>
</evidence>
<dbReference type="Pfam" id="PF13183">
    <property type="entry name" value="Fer4_8"/>
    <property type="match status" value="1"/>
</dbReference>
<keyword evidence="4" id="KW-0677">Repeat</keyword>
<evidence type="ECO:0000313" key="10">
    <source>
        <dbReference type="EMBL" id="WRP16123.1"/>
    </source>
</evidence>
<keyword evidence="7" id="KW-0411">Iron-sulfur</keyword>
<organism evidence="10 11">
    <name type="scientific">Carboxydichorda subterranea</name>
    <dbReference type="NCBI Taxonomy" id="3109565"/>
    <lineage>
        <taxon>Bacteria</taxon>
        <taxon>Bacillati</taxon>
        <taxon>Bacillota</taxon>
        <taxon>Limnochordia</taxon>
        <taxon>Limnochordales</taxon>
        <taxon>Geochordaceae</taxon>
        <taxon>Carboxydichorda</taxon>
    </lineage>
</organism>
<name>A0ABZ1BVD1_9FIRM</name>
<dbReference type="InterPro" id="IPR024185">
    <property type="entry name" value="FTHF_cligase-like_sf"/>
</dbReference>
<evidence type="ECO:0000256" key="1">
    <source>
        <dbReference type="ARBA" id="ARBA00022448"/>
    </source>
</evidence>
<dbReference type="InterPro" id="IPR009051">
    <property type="entry name" value="Helical_ferredxn"/>
</dbReference>
<keyword evidence="6" id="KW-0408">Iron</keyword>
<feature type="region of interest" description="Disordered" evidence="8">
    <location>
        <begin position="470"/>
        <end position="495"/>
    </location>
</feature>
<evidence type="ECO:0000256" key="2">
    <source>
        <dbReference type="ARBA" id="ARBA00022485"/>
    </source>
</evidence>
<keyword evidence="1" id="KW-0813">Transport</keyword>
<dbReference type="Pfam" id="PF11870">
    <property type="entry name" value="LutB_C"/>
    <property type="match status" value="1"/>
</dbReference>
<dbReference type="NCBIfam" id="TIGR00273">
    <property type="entry name" value="LutB/LldF family L-lactate oxidation iron-sulfur protein"/>
    <property type="match status" value="1"/>
</dbReference>
<dbReference type="Proteomes" id="UP001332192">
    <property type="component" value="Chromosome"/>
</dbReference>
<proteinExistence type="predicted"/>
<dbReference type="SUPFAM" id="SSF100950">
    <property type="entry name" value="NagB/RpiA/CoA transferase-like"/>
    <property type="match status" value="2"/>
</dbReference>
<protein>
    <submittedName>
        <fullName evidence="10">LutB/LldF family L-lactate oxidation iron-sulfur protein</fullName>
    </submittedName>
</protein>
<dbReference type="PANTHER" id="PTHR47153:SF2">
    <property type="entry name" value="LACTATE UTILIZATION PROTEIN B"/>
    <property type="match status" value="1"/>
</dbReference>
<dbReference type="PANTHER" id="PTHR47153">
    <property type="entry name" value="LACTATE UTILIZATION PROTEIN B"/>
    <property type="match status" value="1"/>
</dbReference>
<reference evidence="10 11" key="1">
    <citation type="journal article" date="2024" name="Front. Microbiol.">
        <title>Novel thermophilic genera Geochorda gen. nov. and Carboxydochorda gen. nov. from the deep terrestrial subsurface reveal the ecophysiological diversity in the class Limnochordia.</title>
        <authorList>
            <person name="Karnachuk O.V."/>
            <person name="Lukina A.P."/>
            <person name="Avakyan M.R."/>
            <person name="Kadnikov V.V."/>
            <person name="Begmatov S."/>
            <person name="Beletsky A.V."/>
            <person name="Vlasova K.G."/>
            <person name="Novikov A.A."/>
            <person name="Shcherbakova V.A."/>
            <person name="Mardanov A.V."/>
            <person name="Ravin N.V."/>
        </authorList>
    </citation>
    <scope>NUCLEOTIDE SEQUENCE [LARGE SCALE GENOMIC DNA]</scope>
    <source>
        <strain evidence="10 11">L945</strain>
    </source>
</reference>
<keyword evidence="2" id="KW-0004">4Fe-4S</keyword>
<dbReference type="Gene3D" id="1.10.1060.10">
    <property type="entry name" value="Alpha-helical ferredoxin"/>
    <property type="match status" value="1"/>
</dbReference>
<dbReference type="EMBL" id="CP141615">
    <property type="protein sequence ID" value="WRP16123.1"/>
    <property type="molecule type" value="Genomic_DNA"/>
</dbReference>
<dbReference type="Gene3D" id="3.40.50.10420">
    <property type="entry name" value="NagB/RpiA/CoA transferase-like"/>
    <property type="match status" value="2"/>
</dbReference>
<dbReference type="PROSITE" id="PS51379">
    <property type="entry name" value="4FE4S_FER_2"/>
    <property type="match status" value="1"/>
</dbReference>
<keyword evidence="5" id="KW-0249">Electron transport</keyword>
<evidence type="ECO:0000259" key="9">
    <source>
        <dbReference type="PROSITE" id="PS51379"/>
    </source>
</evidence>
<evidence type="ECO:0000256" key="4">
    <source>
        <dbReference type="ARBA" id="ARBA00022737"/>
    </source>
</evidence>
<evidence type="ECO:0000313" key="11">
    <source>
        <dbReference type="Proteomes" id="UP001332192"/>
    </source>
</evidence>
<feature type="domain" description="4Fe-4S ferredoxin-type" evidence="9">
    <location>
        <begin position="359"/>
        <end position="389"/>
    </location>
</feature>
<keyword evidence="11" id="KW-1185">Reference proteome</keyword>
<dbReference type="PROSITE" id="PS00198">
    <property type="entry name" value="4FE4S_FER_1"/>
    <property type="match status" value="1"/>
</dbReference>
<dbReference type="RefSeq" id="WP_324715396.1">
    <property type="nucleotide sequence ID" value="NZ_CP141615.1"/>
</dbReference>
<evidence type="ECO:0000256" key="3">
    <source>
        <dbReference type="ARBA" id="ARBA00022723"/>
    </source>
</evidence>
<dbReference type="InterPro" id="IPR024569">
    <property type="entry name" value="LutB_C"/>
</dbReference>
<gene>
    <name evidence="10" type="ORF">U7230_08380</name>
</gene>
<sequence length="749" mass="79748">MSVSSFRHRVREALADARLRRAVRFTTGRFASARRAALDELEAMAREGWAAAGFEELRRRARAIKRDVVEHLDAYLEKAVAAIRSAGGHVHYAADGFQAGEIVRRIAADAGVRLAVKSKSMATEEVHLNAALALGGVQVVETDLGEFIVQLAGETPSHIVAPAIHQTREQIGRLFGHLVGEVVATDTPTLTRVARRVLRERFLEAGMGISGANFVVAETGTLVLVTNEGNGRMVTTVPRVHVALVGVEKLVPRLDDLPVFLHLLARSATGQKLSVYTHLVTGPRRSGETDGPEELHVVFLDGGRRKLRKSRYQEVLHCIRCGACLNHCPVYQQVGGHAYGSVYSGPIGVVLTPQLFGLGDWRALPVEACSLCAACTEVCPVGIPLHELILEERADIVRKGMDDSGLGPPLRALARAWERPWAFRASVRSGRMVARQIAARRIPAPGILGNWTAARDLPPPAPRSFHEWWEQRRRQDAPGGQAARGPTPPVNPVRDRTRVDGLPAGQAMAVQAGATGLGHEQRRPSRAIVHAPEALRARLVRELEKLHVRVHDGAGELGALVAAIAREHLDAGRHAMIPARGPGDPVVVVWDDPLLREAGIEGYLAAQGIPAVVWKGQPDRGGPGSPGAGGLREAAARALVGVTTVDWAVAASGTLVLTSGPGRGRSVSLLPWVHVAVVPERALVARLEDVPLGRLDASSVVLVTGPSRSADIENDLSIGVHGPGEVHVVLVAGARPANGAAGPGGALAK</sequence>
<keyword evidence="3" id="KW-0479">Metal-binding</keyword>
<dbReference type="SUPFAM" id="SSF46548">
    <property type="entry name" value="alpha-helical ferredoxin"/>
    <property type="match status" value="1"/>
</dbReference>
<evidence type="ECO:0000256" key="8">
    <source>
        <dbReference type="SAM" id="MobiDB-lite"/>
    </source>
</evidence>